<dbReference type="AlphaFoldDB" id="A0A437MHR6"/>
<gene>
    <name evidence="2" type="ORF">EOD41_19525</name>
</gene>
<dbReference type="EMBL" id="SACK01000013">
    <property type="protein sequence ID" value="RVT97198.1"/>
    <property type="molecule type" value="Genomic_DNA"/>
</dbReference>
<dbReference type="InterPro" id="IPR029058">
    <property type="entry name" value="AB_hydrolase_fold"/>
</dbReference>
<dbReference type="OrthoDB" id="9764953at2"/>
<proteinExistence type="predicted"/>
<dbReference type="PROSITE" id="PS51257">
    <property type="entry name" value="PROKAR_LIPOPROTEIN"/>
    <property type="match status" value="1"/>
</dbReference>
<feature type="domain" description="Peptidase S9 prolyl oligopeptidase catalytic" evidence="1">
    <location>
        <begin position="465"/>
        <end position="585"/>
    </location>
</feature>
<name>A0A437MHR6_9SPHI</name>
<dbReference type="GO" id="GO:0005576">
    <property type="term" value="C:extracellular region"/>
    <property type="evidence" value="ECO:0007669"/>
    <property type="project" value="InterPro"/>
</dbReference>
<protein>
    <recommendedName>
        <fullName evidence="1">Peptidase S9 prolyl oligopeptidase catalytic domain-containing protein</fullName>
    </recommendedName>
</protein>
<organism evidence="2 3">
    <name type="scientific">Mucilaginibacter limnophilus</name>
    <dbReference type="NCBI Taxonomy" id="1932778"/>
    <lineage>
        <taxon>Bacteria</taxon>
        <taxon>Pseudomonadati</taxon>
        <taxon>Bacteroidota</taxon>
        <taxon>Sphingobacteriia</taxon>
        <taxon>Sphingobacteriales</taxon>
        <taxon>Sphingobacteriaceae</taxon>
        <taxon>Mucilaginibacter</taxon>
    </lineage>
</organism>
<dbReference type="Gene3D" id="3.40.50.1820">
    <property type="entry name" value="alpha/beta hydrolase"/>
    <property type="match status" value="1"/>
</dbReference>
<dbReference type="Proteomes" id="UP000282759">
    <property type="component" value="Unassembled WGS sequence"/>
</dbReference>
<reference evidence="2 3" key="1">
    <citation type="submission" date="2019-01" db="EMBL/GenBank/DDBJ databases">
        <authorList>
            <person name="Chen W.-M."/>
        </authorList>
    </citation>
    <scope>NUCLEOTIDE SEQUENCE [LARGE SCALE GENOMIC DNA]</scope>
    <source>
        <strain evidence="2 3">YBJ-36</strain>
    </source>
</reference>
<evidence type="ECO:0000313" key="2">
    <source>
        <dbReference type="EMBL" id="RVT97198.1"/>
    </source>
</evidence>
<evidence type="ECO:0000313" key="3">
    <source>
        <dbReference type="Proteomes" id="UP000282759"/>
    </source>
</evidence>
<dbReference type="SUPFAM" id="SSF53474">
    <property type="entry name" value="alpha/beta-Hydrolases"/>
    <property type="match status" value="1"/>
</dbReference>
<comment type="caution">
    <text evidence="2">The sequence shown here is derived from an EMBL/GenBank/DDBJ whole genome shotgun (WGS) entry which is preliminary data.</text>
</comment>
<accession>A0A437MHR6</accession>
<dbReference type="RefSeq" id="WP_127708178.1">
    <property type="nucleotide sequence ID" value="NZ_SACK01000013.1"/>
</dbReference>
<dbReference type="GO" id="GO:0016787">
    <property type="term" value="F:hydrolase activity"/>
    <property type="evidence" value="ECO:0007669"/>
    <property type="project" value="UniProtKB-KW"/>
</dbReference>
<evidence type="ECO:0000259" key="1">
    <source>
        <dbReference type="Pfam" id="PF00326"/>
    </source>
</evidence>
<dbReference type="Pfam" id="PF00326">
    <property type="entry name" value="Peptidase_S9"/>
    <property type="match status" value="1"/>
</dbReference>
<dbReference type="InterPro" id="IPR001375">
    <property type="entry name" value="Peptidase_S9_cat"/>
</dbReference>
<keyword evidence="3" id="KW-1185">Reference proteome</keyword>
<sequence length="892" mass="101775">MKPLYALFLIILSTLLYSCRQGKPVNIVGDLGLCDTEILVRNWELTAPTPLTIDDENISVKDQGDFINDYTGFAALFNKTSSAPDTSGTAKSENFVRYPYHVKGSYLAIDTFFNRALYVKNYSACIIKSDIEQDAGFIVSGDYGLKVWLNGRLIVNKIKQIGIQGYEFVTRVHLKKGENFVMVKSLHNEDKWRFLIKLCSVEYARDNSLNTAYESFIDNYILNPQDTLSLLLASPFVTASKGAQLLITDSKKKVWLNQHLVKGNKWAVALKIPENTYQAQLITDRDTFTQKIFVGDCRKYLAELKTRFAQFSANQQIINNTDILFSRFAYLDTVAVEHDNLYERKLTALIFELTDLYEKVKTGQEAFKDVPGLHIRKQANPEYASESYMVYIPPGYSKNKPLPLVFMMPHKTFLRQFNISIYLADMNRVEFVCKQAKKYNYAVVWSSARFYEQYEHTALVPQTIFEIINEVKKDYSIDDSRMYAYGDCAGGALALFTGNKYPSYFAAIGVDGPAISDVDCSDYACDLTSQKLLSSDFYNTIENYRNFNTLIIHSRYEYKSPFVRSEKLFDAIKKDGGKIELKVLHIEKGKEYAFIDLMPENKMVADIFKFFYNKRKVIPDTVTLATWQLKYNKAFWITIDDIADNKKAFIQAVYNAAKHSVTVNTQNVNSFTIDASQLKNINRTSKIFVSCNGKASSHSVSKNKQVSISIKKDVKRALVKNAYTEGPVNDFYARPFIIVQGTTGDTALQNSFAKVVDTIKTNWNRNFLDDSCFVKRDSDITPTDIAKYNLILVGTPATNKFISGISKQLPLIITPQYIAIAGKKYQADSRYIFIYPNPLNKQKYILVIGGGAIDPFPPGMLENLFFQGWYDYEVWNNFSSVDKGYFNRYWGL</sequence>